<keyword evidence="1" id="KW-1133">Transmembrane helix</keyword>
<proteinExistence type="predicted"/>
<keyword evidence="1" id="KW-0472">Membrane</keyword>
<evidence type="ECO:0000256" key="1">
    <source>
        <dbReference type="SAM" id="Phobius"/>
    </source>
</evidence>
<accession>A0A8J8P846</accession>
<gene>
    <name evidence="2" type="ORF">FGO68_gene16469</name>
</gene>
<evidence type="ECO:0000313" key="3">
    <source>
        <dbReference type="Proteomes" id="UP000785679"/>
    </source>
</evidence>
<keyword evidence="1" id="KW-0812">Transmembrane</keyword>
<protein>
    <submittedName>
        <fullName evidence="2">Uncharacterized protein</fullName>
    </submittedName>
</protein>
<reference evidence="2" key="1">
    <citation type="submission" date="2019-06" db="EMBL/GenBank/DDBJ databases">
        <authorList>
            <person name="Zheng W."/>
        </authorList>
    </citation>
    <scope>NUCLEOTIDE SEQUENCE</scope>
    <source>
        <strain evidence="2">QDHG01</strain>
    </source>
</reference>
<evidence type="ECO:0000313" key="2">
    <source>
        <dbReference type="EMBL" id="TNV87266.1"/>
    </source>
</evidence>
<name>A0A8J8P846_HALGN</name>
<dbReference type="Proteomes" id="UP000785679">
    <property type="component" value="Unassembled WGS sequence"/>
</dbReference>
<feature type="transmembrane region" description="Helical" evidence="1">
    <location>
        <begin position="86"/>
        <end position="108"/>
    </location>
</feature>
<organism evidence="2 3">
    <name type="scientific">Halteria grandinella</name>
    <dbReference type="NCBI Taxonomy" id="5974"/>
    <lineage>
        <taxon>Eukaryota</taxon>
        <taxon>Sar</taxon>
        <taxon>Alveolata</taxon>
        <taxon>Ciliophora</taxon>
        <taxon>Intramacronucleata</taxon>
        <taxon>Spirotrichea</taxon>
        <taxon>Stichotrichia</taxon>
        <taxon>Sporadotrichida</taxon>
        <taxon>Halteriidae</taxon>
        <taxon>Halteria</taxon>
    </lineage>
</organism>
<keyword evidence="3" id="KW-1185">Reference proteome</keyword>
<sequence length="280" mass="32027">MLRWGASIGTFVFLKDSPAIQIILNIKLSIIFTILTAFVKPYESGTSKYSLNENSFKIFNEILVTYYLIFMLLLTDITSDQDLRKIVGFSELGIIGICVISNIIKAVLARINELLRRNKLKQAQQLLNQSKAPTTTIPAGTAQTKELIQLKTKSNKEKLAKHSTYSTNNDLSLTDITSSPCYALDDDNQIEENKHADNARELMKKEEIERFRRNEVYLPFHGEPKPEQFTYSRAIADEVLRRASQLRVQQHLLTDPTLGRESDYKSTLPPIEEQYYEQGM</sequence>
<comment type="caution">
    <text evidence="2">The sequence shown here is derived from an EMBL/GenBank/DDBJ whole genome shotgun (WGS) entry which is preliminary data.</text>
</comment>
<feature type="transmembrane region" description="Helical" evidence="1">
    <location>
        <begin position="58"/>
        <end position="74"/>
    </location>
</feature>
<feature type="transmembrane region" description="Helical" evidence="1">
    <location>
        <begin position="20"/>
        <end position="38"/>
    </location>
</feature>
<dbReference type="EMBL" id="RRYP01000540">
    <property type="protein sequence ID" value="TNV87266.1"/>
    <property type="molecule type" value="Genomic_DNA"/>
</dbReference>
<dbReference type="AlphaFoldDB" id="A0A8J8P846"/>